<accession>A0A3B1AXQ5</accession>
<evidence type="ECO:0000256" key="1">
    <source>
        <dbReference type="ARBA" id="ARBA00009209"/>
    </source>
</evidence>
<dbReference type="EC" id="3.2.1.4" evidence="4"/>
<proteinExistence type="inferred from homology"/>
<keyword evidence="3 4" id="KW-0326">Glycosidase</keyword>
<dbReference type="NCBIfam" id="NF008305">
    <property type="entry name" value="PRK11097.1"/>
    <property type="match status" value="1"/>
</dbReference>
<dbReference type="InterPro" id="IPR008928">
    <property type="entry name" value="6-hairpin_glycosidase_sf"/>
</dbReference>
<organism evidence="4">
    <name type="scientific">hydrothermal vent metagenome</name>
    <dbReference type="NCBI Taxonomy" id="652676"/>
    <lineage>
        <taxon>unclassified sequences</taxon>
        <taxon>metagenomes</taxon>
        <taxon>ecological metagenomes</taxon>
    </lineage>
</organism>
<dbReference type="InterPro" id="IPR012341">
    <property type="entry name" value="6hp_glycosidase-like_sf"/>
</dbReference>
<gene>
    <name evidence="4" type="ORF">MNBD_GAMMA20-521</name>
</gene>
<dbReference type="GO" id="GO:0005975">
    <property type="term" value="P:carbohydrate metabolic process"/>
    <property type="evidence" value="ECO:0007669"/>
    <property type="project" value="InterPro"/>
</dbReference>
<dbReference type="SUPFAM" id="SSF48208">
    <property type="entry name" value="Six-hairpin glycosidases"/>
    <property type="match status" value="1"/>
</dbReference>
<reference evidence="4" key="1">
    <citation type="submission" date="2018-06" db="EMBL/GenBank/DDBJ databases">
        <authorList>
            <person name="Zhirakovskaya E."/>
        </authorList>
    </citation>
    <scope>NUCLEOTIDE SEQUENCE</scope>
</reference>
<dbReference type="InterPro" id="IPR002037">
    <property type="entry name" value="Glyco_hydro_8"/>
</dbReference>
<dbReference type="Pfam" id="PF01270">
    <property type="entry name" value="Glyco_hydro_8"/>
    <property type="match status" value="1"/>
</dbReference>
<name>A0A3B1AXQ5_9ZZZZ</name>
<evidence type="ECO:0000256" key="3">
    <source>
        <dbReference type="ARBA" id="ARBA00023295"/>
    </source>
</evidence>
<evidence type="ECO:0000313" key="4">
    <source>
        <dbReference type="EMBL" id="VAX04473.1"/>
    </source>
</evidence>
<dbReference type="PRINTS" id="PR00735">
    <property type="entry name" value="GLHYDRLASE8"/>
</dbReference>
<sequence>MRNATETLTRQYKVVALLVGCSLLLLAWLTPAAAAACSPWPLWQSFQHHLLSEDGRVIDDHTPAQHSTSEGQAYALFMALVNNDQKLFDLLLRWTENNLARGSLEAHLPAWQWGRKKDGDWGVIDTNSASDADLWITYSLAEAGRLWRRPRLTKMAKSLARRILKEESQHLPGLGLMLLPGIRGFALQAGRWRLNPSYLPLQLLRRMETLQPSAGWREILENTVTMLHASGNGFIPDWIIYDTQLGFLPDEAHDASGSYGAIRNYLWVGMLSPDEPLRLPLLKLMRPMAERVKQLGAPPRNVNTKTGQSSGLGSPGFSASLMPLLKALKYPRELALLQGQTQRILQHPNHYYDQVLALFALGWMEGRYQFGRDGGLQPFWKSSCTENSSHS</sequence>
<comment type="similarity">
    <text evidence="1">Belongs to the glycosyl hydrolase 8 (cellulase D) family.</text>
</comment>
<dbReference type="GO" id="GO:0008810">
    <property type="term" value="F:cellulase activity"/>
    <property type="evidence" value="ECO:0007669"/>
    <property type="project" value="UniProtKB-EC"/>
</dbReference>
<protein>
    <submittedName>
        <fullName evidence="4">Beta-1,4-glucanase (Cellulase)</fullName>
        <ecNumber evidence="4">3.2.1.4</ecNumber>
    </submittedName>
</protein>
<dbReference type="EMBL" id="UOFU01000382">
    <property type="protein sequence ID" value="VAX04473.1"/>
    <property type="molecule type" value="Genomic_DNA"/>
</dbReference>
<dbReference type="AlphaFoldDB" id="A0A3B1AXQ5"/>
<evidence type="ECO:0000256" key="2">
    <source>
        <dbReference type="ARBA" id="ARBA00022801"/>
    </source>
</evidence>
<dbReference type="Gene3D" id="1.50.10.10">
    <property type="match status" value="1"/>
</dbReference>
<keyword evidence="2 4" id="KW-0378">Hydrolase</keyword>